<evidence type="ECO:0008006" key="4">
    <source>
        <dbReference type="Google" id="ProtNLM"/>
    </source>
</evidence>
<reference evidence="2 3" key="1">
    <citation type="submission" date="2023-01" db="EMBL/GenBank/DDBJ databases">
        <title>Psychroserpens ponticola sp. nov., isolated from seawater.</title>
        <authorList>
            <person name="Kristyanto S."/>
            <person name="Jung J."/>
            <person name="Kim J.M."/>
            <person name="Jeon C.O."/>
        </authorList>
    </citation>
    <scope>NUCLEOTIDE SEQUENCE [LARGE SCALE GENOMIC DNA]</scope>
    <source>
        <strain evidence="2 3">MSW6</strain>
    </source>
</reference>
<protein>
    <recommendedName>
        <fullName evidence="4">Lipoprotein</fullName>
    </recommendedName>
</protein>
<dbReference type="EMBL" id="CP116221">
    <property type="protein sequence ID" value="WCO02379.1"/>
    <property type="molecule type" value="Genomic_DNA"/>
</dbReference>
<evidence type="ECO:0000313" key="3">
    <source>
        <dbReference type="Proteomes" id="UP001202717"/>
    </source>
</evidence>
<dbReference type="RefSeq" id="WP_249994864.1">
    <property type="nucleotide sequence ID" value="NZ_CP116221.1"/>
</dbReference>
<accession>A0ABY7RZ18</accession>
<gene>
    <name evidence="2" type="ORF">MUN68_002540</name>
</gene>
<dbReference type="PROSITE" id="PS51257">
    <property type="entry name" value="PROKAR_LIPOPROTEIN"/>
    <property type="match status" value="1"/>
</dbReference>
<evidence type="ECO:0000256" key="1">
    <source>
        <dbReference type="SAM" id="SignalP"/>
    </source>
</evidence>
<evidence type="ECO:0000313" key="2">
    <source>
        <dbReference type="EMBL" id="WCO02379.1"/>
    </source>
</evidence>
<name>A0ABY7RZ18_9FLAO</name>
<sequence length="181" mass="20230">MKKFIRLSTMLLVVTVFVVSCQSDTNDIDNNTNLKLISPKGNILAKNLNDLENIVKSTSKNQINNIVFQNIKYIEKQKYTLGVINYYEDDKFVSLLKVIEIDKDYILLKDKHSVQIVKGNSNIDDKSTITYIVNRGSASCSGGNCCQWKETGSDRYNCGCPPTDPSTSVIITTSDGCEVEL</sequence>
<keyword evidence="3" id="KW-1185">Reference proteome</keyword>
<dbReference type="Proteomes" id="UP001202717">
    <property type="component" value="Chromosome"/>
</dbReference>
<keyword evidence="1" id="KW-0732">Signal</keyword>
<proteinExistence type="predicted"/>
<organism evidence="2 3">
    <name type="scientific">Psychroserpens ponticola</name>
    <dbReference type="NCBI Taxonomy" id="2932268"/>
    <lineage>
        <taxon>Bacteria</taxon>
        <taxon>Pseudomonadati</taxon>
        <taxon>Bacteroidota</taxon>
        <taxon>Flavobacteriia</taxon>
        <taxon>Flavobacteriales</taxon>
        <taxon>Flavobacteriaceae</taxon>
        <taxon>Psychroserpens</taxon>
    </lineage>
</organism>
<feature type="signal peptide" evidence="1">
    <location>
        <begin position="1"/>
        <end position="22"/>
    </location>
</feature>
<feature type="chain" id="PRO_5047509604" description="Lipoprotein" evidence="1">
    <location>
        <begin position="23"/>
        <end position="181"/>
    </location>
</feature>